<dbReference type="EMBL" id="ABYS02000004">
    <property type="protein sequence ID" value="EEP21263.1"/>
    <property type="molecule type" value="Genomic_DNA"/>
</dbReference>
<protein>
    <submittedName>
        <fullName evidence="2">Uncharacterized protein</fullName>
    </submittedName>
</protein>
<evidence type="ECO:0000313" key="3">
    <source>
        <dbReference type="Proteomes" id="UP000006408"/>
    </source>
</evidence>
<feature type="region of interest" description="Disordered" evidence="1">
    <location>
        <begin position="21"/>
        <end position="50"/>
    </location>
</feature>
<evidence type="ECO:0000313" key="2">
    <source>
        <dbReference type="EMBL" id="EEP21263.1"/>
    </source>
</evidence>
<comment type="caution">
    <text evidence="2">The sequence shown here is derived from an EMBL/GenBank/DDBJ whole genome shotgun (WGS) entry which is preliminary data.</text>
</comment>
<reference evidence="2" key="1">
    <citation type="submission" date="2009-04" db="EMBL/GenBank/DDBJ databases">
        <authorList>
            <person name="Weinstock G."/>
            <person name="Sodergren E."/>
            <person name="Clifton S."/>
            <person name="Fulton L."/>
            <person name="Fulton B."/>
            <person name="Courtney L."/>
            <person name="Fronick C."/>
            <person name="Harrison M."/>
            <person name="Strong C."/>
            <person name="Farmer C."/>
            <person name="Delahaunty K."/>
            <person name="Markovic C."/>
            <person name="Hall O."/>
            <person name="Minx P."/>
            <person name="Tomlinson C."/>
            <person name="Mitreva M."/>
            <person name="Nelson J."/>
            <person name="Hou S."/>
            <person name="Wollam A."/>
            <person name="Pepin K.H."/>
            <person name="Johnson M."/>
            <person name="Bhonagiri V."/>
            <person name="Nash W.E."/>
            <person name="Warren W."/>
            <person name="Chinwalla A."/>
            <person name="Mardis E.R."/>
            <person name="Wilson R.K."/>
        </authorList>
    </citation>
    <scope>NUCLEOTIDE SEQUENCE [LARGE SCALE GENOMIC DNA]</scope>
    <source>
        <strain evidence="2">DSM 20098</strain>
    </source>
</reference>
<gene>
    <name evidence="2" type="ORF">BIFANG_02622</name>
</gene>
<name>C4FE82_9BIFI</name>
<dbReference type="Proteomes" id="UP000006408">
    <property type="component" value="Unassembled WGS sequence"/>
</dbReference>
<evidence type="ECO:0000256" key="1">
    <source>
        <dbReference type="SAM" id="MobiDB-lite"/>
    </source>
</evidence>
<dbReference type="HOGENOM" id="CLU_3115030_0_0_11"/>
<organism evidence="2 3">
    <name type="scientific">Bifidobacterium angulatum DSM 20098 = JCM 7096</name>
    <dbReference type="NCBI Taxonomy" id="518635"/>
    <lineage>
        <taxon>Bacteria</taxon>
        <taxon>Bacillati</taxon>
        <taxon>Actinomycetota</taxon>
        <taxon>Actinomycetes</taxon>
        <taxon>Bifidobacteriales</taxon>
        <taxon>Bifidobacteriaceae</taxon>
        <taxon>Bifidobacterium</taxon>
    </lineage>
</organism>
<keyword evidence="3" id="KW-1185">Reference proteome</keyword>
<accession>C4FE82</accession>
<dbReference type="AlphaFoldDB" id="C4FE82"/>
<sequence>MIERLRPVKPGEAIFQADAVVSPQGSAPQPAASEANAGRRTASARLPALS</sequence>
<proteinExistence type="predicted"/>